<dbReference type="RefSeq" id="WP_102243890.1">
    <property type="nucleotide sequence ID" value="NZ_CP025704.1"/>
</dbReference>
<dbReference type="InterPro" id="IPR002771">
    <property type="entry name" value="Multi_antbiot-R_MarC"/>
</dbReference>
<dbReference type="Proteomes" id="UP000235584">
    <property type="component" value="Chromosome"/>
</dbReference>
<evidence type="ECO:0000256" key="3">
    <source>
        <dbReference type="ARBA" id="ARBA00022475"/>
    </source>
</evidence>
<dbReference type="OrthoDB" id="21094at2"/>
<proteinExistence type="inferred from homology"/>
<dbReference type="PANTHER" id="PTHR33508:SF1">
    <property type="entry name" value="UPF0056 MEMBRANE PROTEIN YHCE"/>
    <property type="match status" value="1"/>
</dbReference>
<gene>
    <name evidence="8" type="ORF">C0V70_10900</name>
</gene>
<feature type="transmembrane region" description="Helical" evidence="7">
    <location>
        <begin position="188"/>
        <end position="205"/>
    </location>
</feature>
<keyword evidence="5 7" id="KW-1133">Transmembrane helix</keyword>
<dbReference type="PANTHER" id="PTHR33508">
    <property type="entry name" value="UPF0056 MEMBRANE PROTEIN YHCE"/>
    <property type="match status" value="1"/>
</dbReference>
<dbReference type="KEGG" id="bsto:C0V70_10900"/>
<dbReference type="NCBIfam" id="TIGR00427">
    <property type="entry name" value="NAAT family transporter"/>
    <property type="match status" value="1"/>
</dbReference>
<feature type="transmembrane region" description="Helical" evidence="7">
    <location>
        <begin position="13"/>
        <end position="33"/>
    </location>
</feature>
<feature type="transmembrane region" description="Helical" evidence="7">
    <location>
        <begin position="117"/>
        <end position="140"/>
    </location>
</feature>
<feature type="transmembrane region" description="Helical" evidence="7">
    <location>
        <begin position="146"/>
        <end position="167"/>
    </location>
</feature>
<evidence type="ECO:0000256" key="1">
    <source>
        <dbReference type="ARBA" id="ARBA00004651"/>
    </source>
</evidence>
<evidence type="ECO:0000256" key="2">
    <source>
        <dbReference type="ARBA" id="ARBA00009784"/>
    </source>
</evidence>
<keyword evidence="9" id="KW-1185">Reference proteome</keyword>
<evidence type="ECO:0000313" key="8">
    <source>
        <dbReference type="EMBL" id="AUN98599.1"/>
    </source>
</evidence>
<evidence type="ECO:0000256" key="4">
    <source>
        <dbReference type="ARBA" id="ARBA00022692"/>
    </source>
</evidence>
<dbReference type="EMBL" id="CP025704">
    <property type="protein sequence ID" value="AUN98599.1"/>
    <property type="molecule type" value="Genomic_DNA"/>
</dbReference>
<keyword evidence="3" id="KW-1003">Cell membrane</keyword>
<evidence type="ECO:0000313" key="9">
    <source>
        <dbReference type="Proteomes" id="UP000235584"/>
    </source>
</evidence>
<dbReference type="GO" id="GO:0005886">
    <property type="term" value="C:plasma membrane"/>
    <property type="evidence" value="ECO:0007669"/>
    <property type="project" value="UniProtKB-SubCell"/>
</dbReference>
<comment type="subcellular location">
    <subcellularLocation>
        <location evidence="1 7">Cell membrane</location>
        <topology evidence="1 7">Multi-pass membrane protein</topology>
    </subcellularLocation>
</comment>
<feature type="transmembrane region" description="Helical" evidence="7">
    <location>
        <begin position="73"/>
        <end position="96"/>
    </location>
</feature>
<reference evidence="8 9" key="1">
    <citation type="submission" date="2018-01" db="EMBL/GenBank/DDBJ databases">
        <title>Complete genome sequence of Bacteriovorax stolpii DSM12778.</title>
        <authorList>
            <person name="Tang B."/>
            <person name="Chang J."/>
        </authorList>
    </citation>
    <scope>NUCLEOTIDE SEQUENCE [LARGE SCALE GENOMIC DNA]</scope>
    <source>
        <strain evidence="8 9">DSM 12778</strain>
    </source>
</reference>
<keyword evidence="4 7" id="KW-0812">Transmembrane</keyword>
<evidence type="ECO:0000256" key="7">
    <source>
        <dbReference type="RuleBase" id="RU362048"/>
    </source>
</evidence>
<keyword evidence="6 7" id="KW-0472">Membrane</keyword>
<name>A0A2K9NSV4_BACTC</name>
<evidence type="ECO:0000256" key="6">
    <source>
        <dbReference type="ARBA" id="ARBA00023136"/>
    </source>
</evidence>
<feature type="transmembrane region" description="Helical" evidence="7">
    <location>
        <begin position="45"/>
        <end position="67"/>
    </location>
</feature>
<evidence type="ECO:0000256" key="5">
    <source>
        <dbReference type="ARBA" id="ARBA00022989"/>
    </source>
</evidence>
<dbReference type="AlphaFoldDB" id="A0A2K9NSV4"/>
<organism evidence="8 9">
    <name type="scientific">Bacteriovorax stolpii</name>
    <name type="common">Bdellovibrio stolpii</name>
    <dbReference type="NCBI Taxonomy" id="960"/>
    <lineage>
        <taxon>Bacteria</taxon>
        <taxon>Pseudomonadati</taxon>
        <taxon>Bdellovibrionota</taxon>
        <taxon>Bacteriovoracia</taxon>
        <taxon>Bacteriovoracales</taxon>
        <taxon>Bacteriovoracaceae</taxon>
        <taxon>Bacteriovorax</taxon>
    </lineage>
</organism>
<accession>A0A2K9NSV4</accession>
<sequence length="216" mass="23196">MEFTPAITDVLKFFITLISIVNPIGAIPVFLGFVRNHNSINVKKLANHTATAVTITILISLICGQAVLNFFGISVASFTIGGGILLTTTAFSMISGQQSNSKINNDEIRSIDFEREIGIIPLAIPLLSGPGAISTSIIHAKNFTSSIHWIAGIVMVLVVGLIIKIILSYAEKIGEKLGQIGLNVMTRIMGLILLSMSIEMIAYGIKEIMPILKGVF</sequence>
<dbReference type="Pfam" id="PF01914">
    <property type="entry name" value="MarC"/>
    <property type="match status" value="1"/>
</dbReference>
<protein>
    <recommendedName>
        <fullName evidence="7">UPF0056 membrane protein</fullName>
    </recommendedName>
</protein>
<comment type="similarity">
    <text evidence="2 7">Belongs to the UPF0056 (MarC) family.</text>
</comment>